<dbReference type="GO" id="GO:0005743">
    <property type="term" value="C:mitochondrial inner membrane"/>
    <property type="evidence" value="ECO:0007669"/>
    <property type="project" value="TreeGrafter"/>
</dbReference>
<accession>A0A1B6LUF9</accession>
<proteinExistence type="predicted"/>
<gene>
    <name evidence="1" type="ORF">g.12185</name>
</gene>
<dbReference type="GO" id="GO:0032979">
    <property type="term" value="P:protein insertion into mitochondrial inner membrane from matrix"/>
    <property type="evidence" value="ECO:0007669"/>
    <property type="project" value="TreeGrafter"/>
</dbReference>
<dbReference type="EMBL" id="GEBQ01012664">
    <property type="protein sequence ID" value="JAT27313.1"/>
    <property type="molecule type" value="Transcribed_RNA"/>
</dbReference>
<organism evidence="1">
    <name type="scientific">Graphocephala atropunctata</name>
    <dbReference type="NCBI Taxonomy" id="36148"/>
    <lineage>
        <taxon>Eukaryota</taxon>
        <taxon>Metazoa</taxon>
        <taxon>Ecdysozoa</taxon>
        <taxon>Arthropoda</taxon>
        <taxon>Hexapoda</taxon>
        <taxon>Insecta</taxon>
        <taxon>Pterygota</taxon>
        <taxon>Neoptera</taxon>
        <taxon>Paraneoptera</taxon>
        <taxon>Hemiptera</taxon>
        <taxon>Auchenorrhyncha</taxon>
        <taxon>Membracoidea</taxon>
        <taxon>Cicadellidae</taxon>
        <taxon>Cicadellinae</taxon>
        <taxon>Cicadellini</taxon>
        <taxon>Graphocephala</taxon>
    </lineage>
</organism>
<dbReference type="PANTHER" id="PTHR13333">
    <property type="entry name" value="M-AAA PROTEASE-INTERACTING PROTEIN 1, MITOCHONDRIAL"/>
    <property type="match status" value="1"/>
</dbReference>
<dbReference type="GO" id="GO:0043022">
    <property type="term" value="F:ribosome binding"/>
    <property type="evidence" value="ECO:0007669"/>
    <property type="project" value="TreeGrafter"/>
</dbReference>
<reference evidence="1" key="1">
    <citation type="submission" date="2015-11" db="EMBL/GenBank/DDBJ databases">
        <title>De novo transcriptome assembly of four potential Pierce s Disease insect vectors from Arizona vineyards.</title>
        <authorList>
            <person name="Tassone E.E."/>
        </authorList>
    </citation>
    <scope>NUCLEOTIDE SEQUENCE</scope>
</reference>
<sequence>MCNKILVKFALNPNHHTSGYYSNANRSFNFVVKSVSNLKQYPSSRNVCLVHQTAPLLTMGFSTNNHSPMKQVNGLMARRLPLLGFRSYSSNKEQDLPKIMNLPQIVWPSVFKTVRNWILSNFIIMRYFDNEFNLPDFVVGSKQAVELVSGTISRGDVDNLSGLVTSDVVTLVRDTLTTFSLKQRQEFSIRSDDIYFCFPYEVGVMFPNEDKNDGENQSRFVEITMCYHALRGLQELKDSGVNLPVNLGMMPEYQDRLFICNYRFIREFTKGVQDDWTVNAINHFKPSI</sequence>
<dbReference type="AlphaFoldDB" id="A0A1B6LUF9"/>
<dbReference type="PANTHER" id="PTHR13333:SF5">
    <property type="entry name" value="M-AAA PROTEASE-INTERACTING PROTEIN 1, MITOCHONDRIAL"/>
    <property type="match status" value="1"/>
</dbReference>
<protein>
    <submittedName>
        <fullName evidence="1">Uncharacterized protein</fullName>
    </submittedName>
</protein>
<evidence type="ECO:0000313" key="1">
    <source>
        <dbReference type="EMBL" id="JAT27313.1"/>
    </source>
</evidence>
<name>A0A1B6LUF9_9HEMI</name>